<keyword evidence="5" id="KW-0326">Glycosidase</keyword>
<gene>
    <name evidence="10" type="primary">exo I_2</name>
    <name evidence="10" type="ORF">PDESU_04945</name>
</gene>
<dbReference type="InterPro" id="IPR025705">
    <property type="entry name" value="Beta_hexosaminidase_sua/sub"/>
</dbReference>
<dbReference type="AlphaFoldDB" id="A0A6C2UAE4"/>
<dbReference type="InterPro" id="IPR029018">
    <property type="entry name" value="Hex-like_dom2"/>
</dbReference>
<keyword evidence="4" id="KW-0378">Hydrolase</keyword>
<dbReference type="GO" id="GO:0005975">
    <property type="term" value="P:carbohydrate metabolic process"/>
    <property type="evidence" value="ECO:0007669"/>
    <property type="project" value="InterPro"/>
</dbReference>
<dbReference type="PRINTS" id="PR00738">
    <property type="entry name" value="GLHYDRLASE20"/>
</dbReference>
<organism evidence="10 11">
    <name type="scientific">Pontiella desulfatans</name>
    <dbReference type="NCBI Taxonomy" id="2750659"/>
    <lineage>
        <taxon>Bacteria</taxon>
        <taxon>Pseudomonadati</taxon>
        <taxon>Kiritimatiellota</taxon>
        <taxon>Kiritimatiellia</taxon>
        <taxon>Kiritimatiellales</taxon>
        <taxon>Pontiellaceae</taxon>
        <taxon>Pontiella</taxon>
    </lineage>
</organism>
<dbReference type="Gene3D" id="3.30.379.10">
    <property type="entry name" value="Chitobiase/beta-hexosaminidase domain 2-like"/>
    <property type="match status" value="1"/>
</dbReference>
<comment type="similarity">
    <text evidence="2">Belongs to the glycosyl hydrolase 20 family.</text>
</comment>
<dbReference type="Proteomes" id="UP000366872">
    <property type="component" value="Unassembled WGS sequence"/>
</dbReference>
<dbReference type="Pfam" id="PF02838">
    <property type="entry name" value="Glyco_hydro_20b"/>
    <property type="match status" value="1"/>
</dbReference>
<evidence type="ECO:0000256" key="6">
    <source>
        <dbReference type="PIRSR" id="PIRSR625705-1"/>
    </source>
</evidence>
<dbReference type="GO" id="GO:0030203">
    <property type="term" value="P:glycosaminoglycan metabolic process"/>
    <property type="evidence" value="ECO:0007669"/>
    <property type="project" value="TreeGrafter"/>
</dbReference>
<evidence type="ECO:0000256" key="7">
    <source>
        <dbReference type="SAM" id="SignalP"/>
    </source>
</evidence>
<dbReference type="EC" id="3.2.1.52" evidence="3"/>
<dbReference type="PANTHER" id="PTHR22600:SF57">
    <property type="entry name" value="BETA-N-ACETYLHEXOSAMINIDASE"/>
    <property type="match status" value="1"/>
</dbReference>
<dbReference type="SUPFAM" id="SSF55545">
    <property type="entry name" value="beta-N-acetylhexosaminidase-like domain"/>
    <property type="match status" value="1"/>
</dbReference>
<dbReference type="InterPro" id="IPR015882">
    <property type="entry name" value="HEX_bac_N"/>
</dbReference>
<dbReference type="InterPro" id="IPR015883">
    <property type="entry name" value="Glyco_hydro_20_cat"/>
</dbReference>
<reference evidence="10 11" key="1">
    <citation type="submission" date="2019-04" db="EMBL/GenBank/DDBJ databases">
        <authorList>
            <person name="Van Vliet M D."/>
        </authorList>
    </citation>
    <scope>NUCLEOTIDE SEQUENCE [LARGE SCALE GENOMIC DNA]</scope>
    <source>
        <strain evidence="10 11">F1</strain>
    </source>
</reference>
<evidence type="ECO:0000256" key="4">
    <source>
        <dbReference type="ARBA" id="ARBA00022801"/>
    </source>
</evidence>
<evidence type="ECO:0000256" key="2">
    <source>
        <dbReference type="ARBA" id="ARBA00006285"/>
    </source>
</evidence>
<comment type="catalytic activity">
    <reaction evidence="1">
        <text>Hydrolysis of terminal non-reducing N-acetyl-D-hexosamine residues in N-acetyl-beta-D-hexosaminides.</text>
        <dbReference type="EC" id="3.2.1.52"/>
    </reaction>
</comment>
<evidence type="ECO:0000256" key="3">
    <source>
        <dbReference type="ARBA" id="ARBA00012663"/>
    </source>
</evidence>
<evidence type="ECO:0000256" key="5">
    <source>
        <dbReference type="ARBA" id="ARBA00023295"/>
    </source>
</evidence>
<evidence type="ECO:0000313" key="11">
    <source>
        <dbReference type="Proteomes" id="UP000366872"/>
    </source>
</evidence>
<evidence type="ECO:0000256" key="1">
    <source>
        <dbReference type="ARBA" id="ARBA00001231"/>
    </source>
</evidence>
<feature type="domain" description="Glycoside hydrolase family 20 catalytic" evidence="8">
    <location>
        <begin position="150"/>
        <end position="503"/>
    </location>
</feature>
<accession>A0A6C2UAE4</accession>
<keyword evidence="7" id="KW-0732">Signal</keyword>
<dbReference type="GO" id="GO:0004563">
    <property type="term" value="F:beta-N-acetylhexosaminidase activity"/>
    <property type="evidence" value="ECO:0007669"/>
    <property type="project" value="UniProtKB-EC"/>
</dbReference>
<evidence type="ECO:0000259" key="9">
    <source>
        <dbReference type="Pfam" id="PF02838"/>
    </source>
</evidence>
<feature type="signal peptide" evidence="7">
    <location>
        <begin position="1"/>
        <end position="17"/>
    </location>
</feature>
<evidence type="ECO:0000313" key="10">
    <source>
        <dbReference type="EMBL" id="VGO16354.1"/>
    </source>
</evidence>
<dbReference type="SUPFAM" id="SSF51445">
    <property type="entry name" value="(Trans)glycosidases"/>
    <property type="match status" value="1"/>
</dbReference>
<dbReference type="PIRSF" id="PIRSF001093">
    <property type="entry name" value="B-hxosamndse_ab_euk"/>
    <property type="match status" value="1"/>
</dbReference>
<feature type="chain" id="PRO_5025556117" description="beta-N-acetylhexosaminidase" evidence="7">
    <location>
        <begin position="18"/>
        <end position="537"/>
    </location>
</feature>
<dbReference type="EMBL" id="CAAHFG010000003">
    <property type="protein sequence ID" value="VGO16354.1"/>
    <property type="molecule type" value="Genomic_DNA"/>
</dbReference>
<feature type="domain" description="Beta-hexosaminidase bacterial type N-terminal" evidence="9">
    <location>
        <begin position="19"/>
        <end position="146"/>
    </location>
</feature>
<keyword evidence="11" id="KW-1185">Reference proteome</keyword>
<dbReference type="PANTHER" id="PTHR22600">
    <property type="entry name" value="BETA-HEXOSAMINIDASE"/>
    <property type="match status" value="1"/>
</dbReference>
<feature type="active site" description="Proton donor" evidence="6">
    <location>
        <position position="328"/>
    </location>
</feature>
<dbReference type="CDD" id="cd06563">
    <property type="entry name" value="GH20_chitobiase-like"/>
    <property type="match status" value="1"/>
</dbReference>
<dbReference type="InterPro" id="IPR017853">
    <property type="entry name" value="GH"/>
</dbReference>
<name>A0A6C2UAE4_PONDE</name>
<protein>
    <recommendedName>
        <fullName evidence="3">beta-N-acetylhexosaminidase</fullName>
        <ecNumber evidence="3">3.2.1.52</ecNumber>
    </recommendedName>
</protein>
<dbReference type="GO" id="GO:0016020">
    <property type="term" value="C:membrane"/>
    <property type="evidence" value="ECO:0007669"/>
    <property type="project" value="TreeGrafter"/>
</dbReference>
<evidence type="ECO:0000259" key="8">
    <source>
        <dbReference type="Pfam" id="PF00728"/>
    </source>
</evidence>
<dbReference type="Pfam" id="PF00728">
    <property type="entry name" value="Glyco_hydro_20"/>
    <property type="match status" value="1"/>
</dbReference>
<dbReference type="RefSeq" id="WP_136081880.1">
    <property type="nucleotide sequence ID" value="NZ_CAAHFG010000003.1"/>
</dbReference>
<proteinExistence type="inferred from homology"/>
<dbReference type="Gene3D" id="3.20.20.80">
    <property type="entry name" value="Glycosidases"/>
    <property type="match status" value="1"/>
</dbReference>
<sequence length="537" mass="61074">MKSLIAMTAFAVTTAFAAPALIPQPVDMKETGGTFELKPAAVITYADAAAKPTAVLLAEQLRPATGFELPVRPGTEGDIVFEVRKKESLGKDGYEFVAGDSVIIRAASPAGLFYGAQTLRQLLPPEIYSRTQISRDWNMPTVEIRDVPRFAWRGLMLDASRYFMPKEDVLKFIDTMSIFKLNTLHWHLTDDQGWRIEIKKYPELTEVGAWRDSTVIGHARENRKKLNLDGVRHGGFYTQDDIREIVAYAAARHITIVPEIDMPGHMQAAIAAYPELGCIDEDVSVKPMWGISQIILNPEESTLQFCKDVLMEVMELFPSEFIHIGGDEAKKNQWESSERIQQLREERGLEDMHEMQSWFIKQMDDFLVENGRRLIGWDEIAEGGLAQNAAVMWWRGKKGRAGTEIAKKAAQDGHDLVIASNSHLYFDYYQAKDKKNEPLAIGNFLSLETVYRFNPVMEGLTEQEAERILGVQGQLWREYMPTTEQVEYMAFPRALALAELAWLPEEQKDFVPFVERVTEQEKRFNVMGVNYRPVKTK</sequence>